<dbReference type="PANTHER" id="PTHR21494:SF0">
    <property type="entry name" value="ACTIVATING SIGNAL COINTEGRATOR 1 COMPLEX SUBUNIT 2"/>
    <property type="match status" value="1"/>
</dbReference>
<gene>
    <name evidence="3" type="ORF">Slati_2591600</name>
</gene>
<organism evidence="3">
    <name type="scientific">Sesamum latifolium</name>
    <dbReference type="NCBI Taxonomy" id="2727402"/>
    <lineage>
        <taxon>Eukaryota</taxon>
        <taxon>Viridiplantae</taxon>
        <taxon>Streptophyta</taxon>
        <taxon>Embryophyta</taxon>
        <taxon>Tracheophyta</taxon>
        <taxon>Spermatophyta</taxon>
        <taxon>Magnoliopsida</taxon>
        <taxon>eudicotyledons</taxon>
        <taxon>Gunneridae</taxon>
        <taxon>Pentapetalae</taxon>
        <taxon>asterids</taxon>
        <taxon>lamiids</taxon>
        <taxon>Lamiales</taxon>
        <taxon>Pedaliaceae</taxon>
        <taxon>Sesamum</taxon>
    </lineage>
</organism>
<name>A0AAW2VTT7_9LAMI</name>
<dbReference type="InterPro" id="IPR052586">
    <property type="entry name" value="ASCC2"/>
</dbReference>
<comment type="caution">
    <text evidence="3">The sequence shown here is derived from an EMBL/GenBank/DDBJ whole genome shotgun (WGS) entry which is preliminary data.</text>
</comment>
<dbReference type="InterPro" id="IPR003892">
    <property type="entry name" value="CUE"/>
</dbReference>
<reference evidence="3" key="1">
    <citation type="submission" date="2020-06" db="EMBL/GenBank/DDBJ databases">
        <authorList>
            <person name="Li T."/>
            <person name="Hu X."/>
            <person name="Zhang T."/>
            <person name="Song X."/>
            <person name="Zhang H."/>
            <person name="Dai N."/>
            <person name="Sheng W."/>
            <person name="Hou X."/>
            <person name="Wei L."/>
        </authorList>
    </citation>
    <scope>NUCLEOTIDE SEQUENCE</scope>
    <source>
        <strain evidence="3">KEN1</strain>
        <tissue evidence="3">Leaf</tissue>
    </source>
</reference>
<dbReference type="SMART" id="SM00546">
    <property type="entry name" value="CUE"/>
    <property type="match status" value="1"/>
</dbReference>
<dbReference type="CDD" id="cd14364">
    <property type="entry name" value="CUE_ASCC2"/>
    <property type="match status" value="1"/>
</dbReference>
<evidence type="ECO:0000259" key="2">
    <source>
        <dbReference type="PROSITE" id="PS51140"/>
    </source>
</evidence>
<dbReference type="AlphaFoldDB" id="A0AAW2VTT7"/>
<feature type="compositionally biased region" description="Gly residues" evidence="1">
    <location>
        <begin position="374"/>
        <end position="385"/>
    </location>
</feature>
<sequence length="453" mass="49501">MKMFPPNVEDPVVRADILIQTIRALTGHHTHVPAVRTWGTFIQNIEKNHNIMSRIELLQKTGWLSMDDEQFQFLSGIMMNPPQADVKEKNSTSFPVAGKKMQTDEDAAIVESKISQIRELFPEYGRGFLVACLEAYNHDAEEVIQRILEGTLHEELRSLDITLETIPPSKSAPSMSRHDKGKGKLVESEITPQEIVAPTTANIQAGVSSGSSSSSAGRFVRKNTGDLSDFQTLNAKKEKELAKTAALISQLEYEDEYDDSFDDLGLSVGDSGFDEPETLGDKTGSHRGRGVETDGAQLQMTLRNGAHDGKNYSYKVEGSVAVTSSAEAKLVNQAQKELIHGLGRGGNIPLGAVKRLTESEEDQQNDGPNMNEVGGRGRGGQGAMRGRGRRGFLPSTPRRLPGSNDKQDDEQSTDEGGARGGRGNTRGRGRRGNYKKDRAMSKHLSGLPSHYNT</sequence>
<dbReference type="PANTHER" id="PTHR21494">
    <property type="entry name" value="ACTIVATING SIGNAL COINTEGRATOR 1 COMPLEX SUBUNIT 2 ASC-1 COMPLEX SUBUNIT P100"/>
    <property type="match status" value="1"/>
</dbReference>
<dbReference type="EMBL" id="JACGWN010000009">
    <property type="protein sequence ID" value="KAL0432573.1"/>
    <property type="molecule type" value="Genomic_DNA"/>
</dbReference>
<dbReference type="InterPro" id="IPR041800">
    <property type="entry name" value="ASCC2_CUE"/>
</dbReference>
<dbReference type="Gene3D" id="1.10.8.10">
    <property type="entry name" value="DNA helicase RuvA subunit, C-terminal domain"/>
    <property type="match status" value="1"/>
</dbReference>
<dbReference type="InterPro" id="IPR009060">
    <property type="entry name" value="UBA-like_sf"/>
</dbReference>
<feature type="region of interest" description="Disordered" evidence="1">
    <location>
        <begin position="357"/>
        <end position="453"/>
    </location>
</feature>
<dbReference type="Pfam" id="PF02845">
    <property type="entry name" value="CUE"/>
    <property type="match status" value="1"/>
</dbReference>
<dbReference type="GO" id="GO:0043130">
    <property type="term" value="F:ubiquitin binding"/>
    <property type="evidence" value="ECO:0007669"/>
    <property type="project" value="InterPro"/>
</dbReference>
<protein>
    <submittedName>
        <fullName evidence="3">Activating signal cointegrator 1 complex subunit</fullName>
    </submittedName>
</protein>
<reference evidence="3" key="2">
    <citation type="journal article" date="2024" name="Plant">
        <title>Genomic evolution and insights into agronomic trait innovations of Sesamum species.</title>
        <authorList>
            <person name="Miao H."/>
            <person name="Wang L."/>
            <person name="Qu L."/>
            <person name="Liu H."/>
            <person name="Sun Y."/>
            <person name="Le M."/>
            <person name="Wang Q."/>
            <person name="Wei S."/>
            <person name="Zheng Y."/>
            <person name="Lin W."/>
            <person name="Duan Y."/>
            <person name="Cao H."/>
            <person name="Xiong S."/>
            <person name="Wang X."/>
            <person name="Wei L."/>
            <person name="Li C."/>
            <person name="Ma Q."/>
            <person name="Ju M."/>
            <person name="Zhao R."/>
            <person name="Li G."/>
            <person name="Mu C."/>
            <person name="Tian Q."/>
            <person name="Mei H."/>
            <person name="Zhang T."/>
            <person name="Gao T."/>
            <person name="Zhang H."/>
        </authorList>
    </citation>
    <scope>NUCLEOTIDE SEQUENCE</scope>
    <source>
        <strain evidence="3">KEN1</strain>
    </source>
</reference>
<accession>A0AAW2VTT7</accession>
<dbReference type="SUPFAM" id="SSF46934">
    <property type="entry name" value="UBA-like"/>
    <property type="match status" value="1"/>
</dbReference>
<feature type="domain" description="CUE" evidence="2">
    <location>
        <begin position="109"/>
        <end position="152"/>
    </location>
</feature>
<evidence type="ECO:0000313" key="3">
    <source>
        <dbReference type="EMBL" id="KAL0432573.1"/>
    </source>
</evidence>
<dbReference type="PROSITE" id="PS51140">
    <property type="entry name" value="CUE"/>
    <property type="match status" value="1"/>
</dbReference>
<evidence type="ECO:0000256" key="1">
    <source>
        <dbReference type="SAM" id="MobiDB-lite"/>
    </source>
</evidence>
<proteinExistence type="predicted"/>